<keyword evidence="4 5" id="KW-0472">Membrane</keyword>
<feature type="transmembrane region" description="Helical" evidence="5">
    <location>
        <begin position="257"/>
        <end position="280"/>
    </location>
</feature>
<dbReference type="PANTHER" id="PTHR23017">
    <property type="entry name" value="SERPENTINE RECEPTOR, CLASS X"/>
    <property type="match status" value="1"/>
</dbReference>
<keyword evidence="2 5" id="KW-0812">Transmembrane</keyword>
<evidence type="ECO:0000256" key="2">
    <source>
        <dbReference type="ARBA" id="ARBA00022692"/>
    </source>
</evidence>
<feature type="transmembrane region" description="Helical" evidence="5">
    <location>
        <begin position="82"/>
        <end position="108"/>
    </location>
</feature>
<dbReference type="PANTHER" id="PTHR23017:SF3">
    <property type="entry name" value="G-PROTEIN COUPLED RECEPTORS FAMILY 1 PROFILE DOMAIN-CONTAINING PROTEIN"/>
    <property type="match status" value="1"/>
</dbReference>
<feature type="transmembrane region" description="Helical" evidence="5">
    <location>
        <begin position="12"/>
        <end position="32"/>
    </location>
</feature>
<evidence type="ECO:0000259" key="6">
    <source>
        <dbReference type="PROSITE" id="PS50262"/>
    </source>
</evidence>
<dbReference type="Gene3D" id="1.20.1070.10">
    <property type="entry name" value="Rhodopsin 7-helix transmembrane proteins"/>
    <property type="match status" value="1"/>
</dbReference>
<feature type="domain" description="G-protein coupled receptors family 1 profile" evidence="6">
    <location>
        <begin position="26"/>
        <end position="204"/>
    </location>
</feature>
<evidence type="ECO:0000313" key="8">
    <source>
        <dbReference type="WBParaSite" id="EEL_0000030401-mRNA-1"/>
    </source>
</evidence>
<proteinExistence type="predicted"/>
<evidence type="ECO:0000256" key="5">
    <source>
        <dbReference type="SAM" id="Phobius"/>
    </source>
</evidence>
<dbReference type="GO" id="GO:0016020">
    <property type="term" value="C:membrane"/>
    <property type="evidence" value="ECO:0007669"/>
    <property type="project" value="UniProtKB-SubCell"/>
</dbReference>
<evidence type="ECO:0000313" key="7">
    <source>
        <dbReference type="Proteomes" id="UP000050640"/>
    </source>
</evidence>
<dbReference type="Proteomes" id="UP000050640">
    <property type="component" value="Unplaced"/>
</dbReference>
<reference evidence="8" key="1">
    <citation type="submission" date="2017-02" db="UniProtKB">
        <authorList>
            <consortium name="WormBaseParasite"/>
        </authorList>
    </citation>
    <scope>IDENTIFICATION</scope>
</reference>
<dbReference type="SUPFAM" id="SSF81321">
    <property type="entry name" value="Family A G protein-coupled receptor-like"/>
    <property type="match status" value="1"/>
</dbReference>
<evidence type="ECO:0000256" key="3">
    <source>
        <dbReference type="ARBA" id="ARBA00022989"/>
    </source>
</evidence>
<name>A0A0R3RFZ2_9BILA</name>
<dbReference type="Pfam" id="PF10328">
    <property type="entry name" value="7TM_GPCR_Srx"/>
    <property type="match status" value="1"/>
</dbReference>
<keyword evidence="7" id="KW-1185">Reference proteome</keyword>
<feature type="transmembrane region" description="Helical" evidence="5">
    <location>
        <begin position="225"/>
        <end position="245"/>
    </location>
</feature>
<sequence>MYEDSELEDNIAMACIIMVALFGLISNGLSLYLTRTRSRFHNAFGILCSSFLICNLQAIFVLLIWCTVVLSLKSPILSSPTIFLVRFIGVLVNGAWFGSVLVHFFTALNRFCAFVFATKYNQLWSGSKALFVGISSWTFGVFLSIQHLYEECSFVFNQNSNYRFSYQNSFYGKICALADTTATVGLLMGMAFIDLATLVKIIAYRRTMQNNTTISTGNIIYEREVLFFKQSCILGLLYISCTAMFNTAPYLFMNRWFLFASSTITWILTQSLDGLIFLMFNRTIICKTDFTPVVTVHIMNLNWKRNTEQ</sequence>
<accession>A0A0R3RFZ2</accession>
<dbReference type="AlphaFoldDB" id="A0A0R3RFZ2"/>
<dbReference type="WBParaSite" id="EEL_0000030401-mRNA-1">
    <property type="protein sequence ID" value="EEL_0000030401-mRNA-1"/>
    <property type="gene ID" value="EEL_0000030401"/>
</dbReference>
<keyword evidence="3 5" id="KW-1133">Transmembrane helix</keyword>
<feature type="transmembrane region" description="Helical" evidence="5">
    <location>
        <begin position="129"/>
        <end position="149"/>
    </location>
</feature>
<feature type="transmembrane region" description="Helical" evidence="5">
    <location>
        <begin position="186"/>
        <end position="204"/>
    </location>
</feature>
<dbReference type="CDD" id="cd00637">
    <property type="entry name" value="7tm_classA_rhodopsin-like"/>
    <property type="match status" value="1"/>
</dbReference>
<protein>
    <submittedName>
        <fullName evidence="8">G_PROTEIN_RECEP_F1_2 domain-containing protein</fullName>
    </submittedName>
</protein>
<dbReference type="InterPro" id="IPR019430">
    <property type="entry name" value="7TM_GPCR_serpentine_rcpt_Srx"/>
</dbReference>
<dbReference type="InterPro" id="IPR017452">
    <property type="entry name" value="GPCR_Rhodpsn_7TM"/>
</dbReference>
<evidence type="ECO:0000256" key="4">
    <source>
        <dbReference type="ARBA" id="ARBA00023136"/>
    </source>
</evidence>
<dbReference type="PROSITE" id="PS50262">
    <property type="entry name" value="G_PROTEIN_RECEP_F1_2"/>
    <property type="match status" value="1"/>
</dbReference>
<evidence type="ECO:0000256" key="1">
    <source>
        <dbReference type="ARBA" id="ARBA00004370"/>
    </source>
</evidence>
<organism evidence="7 8">
    <name type="scientific">Elaeophora elaphi</name>
    <dbReference type="NCBI Taxonomy" id="1147741"/>
    <lineage>
        <taxon>Eukaryota</taxon>
        <taxon>Metazoa</taxon>
        <taxon>Ecdysozoa</taxon>
        <taxon>Nematoda</taxon>
        <taxon>Chromadorea</taxon>
        <taxon>Rhabditida</taxon>
        <taxon>Spirurina</taxon>
        <taxon>Spiruromorpha</taxon>
        <taxon>Filarioidea</taxon>
        <taxon>Onchocercidae</taxon>
        <taxon>Elaeophora</taxon>
    </lineage>
</organism>
<comment type="subcellular location">
    <subcellularLocation>
        <location evidence="1">Membrane</location>
    </subcellularLocation>
</comment>
<feature type="transmembrane region" description="Helical" evidence="5">
    <location>
        <begin position="44"/>
        <end position="70"/>
    </location>
</feature>